<dbReference type="EMBL" id="LT962688">
    <property type="protein sequence ID" value="SOR29888.1"/>
    <property type="molecule type" value="Genomic_DNA"/>
</dbReference>
<gene>
    <name evidence="2" type="ORF">TK0001_3286</name>
</gene>
<dbReference type="SFLD" id="SFLDS00019">
    <property type="entry name" value="Glutathione_Transferase_(cytos"/>
    <property type="match status" value="1"/>
</dbReference>
<dbReference type="PANTHER" id="PTHR44051">
    <property type="entry name" value="GLUTATHIONE S-TRANSFERASE-RELATED"/>
    <property type="match status" value="1"/>
</dbReference>
<dbReference type="Gene3D" id="1.20.1050.10">
    <property type="match status" value="1"/>
</dbReference>
<sequence>MITLFHAPQSRSTRIVALLKDLDALDAVRIETVTIPRMDGSGARDPRNPHPEGKVPLLDHDGVLVRESSAIIQYLAELFPKTGLSIPAGHPQRGAYLSWLAWYAGVVEPVLTLEAIGLDHPAIARTFRTSADIKARLAAALKDRPFLLGDHFSAADLLLHSPYAWFGKPGEPTIDAWVDRCMDRPGARFAAEFDARHLAA</sequence>
<keyword evidence="2" id="KW-0808">Transferase</keyword>
<dbReference type="SUPFAM" id="SSF47616">
    <property type="entry name" value="GST C-terminal domain-like"/>
    <property type="match status" value="1"/>
</dbReference>
<dbReference type="InterPro" id="IPR036282">
    <property type="entry name" value="Glutathione-S-Trfase_C_sf"/>
</dbReference>
<dbReference type="PANTHER" id="PTHR44051:SF8">
    <property type="entry name" value="GLUTATHIONE S-TRANSFERASE GSTA"/>
    <property type="match status" value="1"/>
</dbReference>
<dbReference type="CDD" id="cd03207">
    <property type="entry name" value="GST_C_8"/>
    <property type="match status" value="1"/>
</dbReference>
<dbReference type="CDD" id="cd03046">
    <property type="entry name" value="GST_N_GTT1_like"/>
    <property type="match status" value="1"/>
</dbReference>
<feature type="domain" description="GST N-terminal" evidence="1">
    <location>
        <begin position="1"/>
        <end position="83"/>
    </location>
</feature>
<evidence type="ECO:0000313" key="2">
    <source>
        <dbReference type="EMBL" id="SOR29888.1"/>
    </source>
</evidence>
<dbReference type="Proteomes" id="UP000233769">
    <property type="component" value="Chromosome tk0001"/>
</dbReference>
<dbReference type="SFLD" id="SFLDG01150">
    <property type="entry name" value="Main.1:_Beta-like"/>
    <property type="match status" value="1"/>
</dbReference>
<dbReference type="SUPFAM" id="SSF52833">
    <property type="entry name" value="Thioredoxin-like"/>
    <property type="match status" value="1"/>
</dbReference>
<proteinExistence type="predicted"/>
<organism evidence="2 3">
    <name type="scientific">Methylorubrum extorquens</name>
    <name type="common">Methylobacterium dichloromethanicum</name>
    <name type="synonym">Methylobacterium extorquens</name>
    <dbReference type="NCBI Taxonomy" id="408"/>
    <lineage>
        <taxon>Bacteria</taxon>
        <taxon>Pseudomonadati</taxon>
        <taxon>Pseudomonadota</taxon>
        <taxon>Alphaproteobacteria</taxon>
        <taxon>Hyphomicrobiales</taxon>
        <taxon>Methylobacteriaceae</taxon>
        <taxon>Methylorubrum</taxon>
    </lineage>
</organism>
<dbReference type="EC" id="2.5.1.18" evidence="2"/>
<evidence type="ECO:0000313" key="3">
    <source>
        <dbReference type="Proteomes" id="UP000233769"/>
    </source>
</evidence>
<dbReference type="InterPro" id="IPR040079">
    <property type="entry name" value="Glutathione_S-Trfase"/>
</dbReference>
<accession>A0A2N9ARC7</accession>
<reference evidence="3" key="1">
    <citation type="submission" date="2017-10" db="EMBL/GenBank/DDBJ databases">
        <authorList>
            <person name="Regsiter A."/>
            <person name="William W."/>
        </authorList>
    </citation>
    <scope>NUCLEOTIDE SEQUENCE [LARGE SCALE GENOMIC DNA]</scope>
</reference>
<dbReference type="InterPro" id="IPR036249">
    <property type="entry name" value="Thioredoxin-like_sf"/>
</dbReference>
<name>A0A2N9ARC7_METEX</name>
<dbReference type="InterPro" id="IPR004045">
    <property type="entry name" value="Glutathione_S-Trfase_N"/>
</dbReference>
<dbReference type="PROSITE" id="PS50404">
    <property type="entry name" value="GST_NTER"/>
    <property type="match status" value="1"/>
</dbReference>
<dbReference type="GO" id="GO:0004364">
    <property type="term" value="F:glutathione transferase activity"/>
    <property type="evidence" value="ECO:0007669"/>
    <property type="project" value="UniProtKB-EC"/>
</dbReference>
<evidence type="ECO:0000259" key="1">
    <source>
        <dbReference type="PROSITE" id="PS50404"/>
    </source>
</evidence>
<dbReference type="SFLD" id="SFLDG00358">
    <property type="entry name" value="Main_(cytGST)"/>
    <property type="match status" value="1"/>
</dbReference>
<dbReference type="Pfam" id="PF13417">
    <property type="entry name" value="GST_N_3"/>
    <property type="match status" value="1"/>
</dbReference>
<dbReference type="Gene3D" id="3.40.30.10">
    <property type="entry name" value="Glutaredoxin"/>
    <property type="match status" value="1"/>
</dbReference>
<protein>
    <submittedName>
        <fullName evidence="2">Putative glutathione S-transferase</fullName>
        <ecNumber evidence="2">2.5.1.18</ecNumber>
    </submittedName>
</protein>
<dbReference type="AlphaFoldDB" id="A0A2N9ARC7"/>